<feature type="region of interest" description="Disordered" evidence="1">
    <location>
        <begin position="250"/>
        <end position="289"/>
    </location>
</feature>
<dbReference type="AlphaFoldDB" id="A0A4V6CTV8"/>
<name>A0A4V6CTV8_9ACTN</name>
<dbReference type="Proteomes" id="UP000306985">
    <property type="component" value="Unassembled WGS sequence"/>
</dbReference>
<dbReference type="RefSeq" id="WP_137447969.1">
    <property type="nucleotide sequence ID" value="NZ_SZZH01000001.1"/>
</dbReference>
<protein>
    <submittedName>
        <fullName evidence="3">CHAT domain-containing protein</fullName>
    </submittedName>
</protein>
<dbReference type="InterPro" id="IPR024983">
    <property type="entry name" value="CHAT_dom"/>
</dbReference>
<evidence type="ECO:0000259" key="2">
    <source>
        <dbReference type="Pfam" id="PF12770"/>
    </source>
</evidence>
<accession>A0A4V6CTV8</accession>
<evidence type="ECO:0000256" key="1">
    <source>
        <dbReference type="SAM" id="MobiDB-lite"/>
    </source>
</evidence>
<comment type="caution">
    <text evidence="3">The sequence shown here is derived from an EMBL/GenBank/DDBJ whole genome shotgun (WGS) entry which is preliminary data.</text>
</comment>
<dbReference type="Gene3D" id="1.25.40.10">
    <property type="entry name" value="Tetratricopeptide repeat domain"/>
    <property type="match status" value="1"/>
</dbReference>
<keyword evidence="4" id="KW-1185">Reference proteome</keyword>
<dbReference type="OrthoDB" id="9761935at2"/>
<gene>
    <name evidence="3" type="ORF">FDO65_02945</name>
</gene>
<evidence type="ECO:0000313" key="3">
    <source>
        <dbReference type="EMBL" id="TKV60665.1"/>
    </source>
</evidence>
<feature type="domain" description="CHAT" evidence="2">
    <location>
        <begin position="612"/>
        <end position="824"/>
    </location>
</feature>
<dbReference type="InterPro" id="IPR019734">
    <property type="entry name" value="TPR_rpt"/>
</dbReference>
<dbReference type="EMBL" id="SZZH01000001">
    <property type="protein sequence ID" value="TKV60665.1"/>
    <property type="molecule type" value="Genomic_DNA"/>
</dbReference>
<dbReference type="Pfam" id="PF12770">
    <property type="entry name" value="CHAT"/>
    <property type="match status" value="1"/>
</dbReference>
<organism evidence="3 4">
    <name type="scientific">Nakamurella flava</name>
    <dbReference type="NCBI Taxonomy" id="2576308"/>
    <lineage>
        <taxon>Bacteria</taxon>
        <taxon>Bacillati</taxon>
        <taxon>Actinomycetota</taxon>
        <taxon>Actinomycetes</taxon>
        <taxon>Nakamurellales</taxon>
        <taxon>Nakamurellaceae</taxon>
        <taxon>Nakamurella</taxon>
    </lineage>
</organism>
<sequence length="839" mass="88168">MSASGADPGWTSAMRARLLLVQADAQVELGEIDDAERLLDEAAELAATTAPTASPHVRASRAVLLARTGRTAQAWRELDAAIATNGRPGAALVRMLHWRALLHLGDGRPEEAQADCAQAHRLAEELGLIAGVALAVHQRGLVHFVTGDLPRALADMNRAEEIDPVVRVGYRALDRARVLAAAGLVLEATDAAVRAEQAFAAERARVDLAEALLVLADLDLLRGDPASAVRRSQQAVRSYAAARHPRGELSARVSELRAESRQIDLPGPGRTEPAAPGDPSGSDRRRRARRVAAHADRLASELLAAGLTEDHRTVRLLQADALLHDDRLDAAAAAIEAAGVLEGGRLRGTNQTATIATELQARVVRARLDFARGRVAAGLAEIRRGLDDLARYQARFGSQDLQSAAAMHGRELTGLGLRAALETGSPAVVLQWLERSRGAGTRLPAVRPSADPLLGRELGQLRTAMYLAHLATVRGVPDPVLDRRVDDLRRRVRARSWSLAGPGTVDRPLSLAAVRRRLARTDPRISIVAPFRGRGRFHALVITADSARYLPTTAGFPLDRLLARIVGDLDVLADRRVPERLRDVARASLRAALASVAGEIVEPILPFVDDGPVIVAATGAAAVVPWALLPGLTGRPVSVVSSVTGALAALDRRADDHRHGVLAVAGPDLPHGRAEVAAVAAAHPGAVVLTDDRATGAEVLRAIPAGGLLHIAAHGHHEPASPLFSGVLLHDGLLYGYDVAPNPTLPAQVVLSSCDVGRADDRPGGEPLGLVAALLRSGVSTVVAGTARISDQAAAATMAAYHRRLAAGDRPAAALAQAVAHVADTIDDPAPFTCFGAGL</sequence>
<dbReference type="InterPro" id="IPR011990">
    <property type="entry name" value="TPR-like_helical_dom_sf"/>
</dbReference>
<proteinExistence type="predicted"/>
<dbReference type="SUPFAM" id="SSF48452">
    <property type="entry name" value="TPR-like"/>
    <property type="match status" value="1"/>
</dbReference>
<feature type="compositionally biased region" description="Basic and acidic residues" evidence="1">
    <location>
        <begin position="250"/>
        <end position="262"/>
    </location>
</feature>
<evidence type="ECO:0000313" key="4">
    <source>
        <dbReference type="Proteomes" id="UP000306985"/>
    </source>
</evidence>
<dbReference type="SMART" id="SM00028">
    <property type="entry name" value="TPR"/>
    <property type="match status" value="3"/>
</dbReference>
<reference evidence="3 4" key="1">
    <citation type="submission" date="2019-05" db="EMBL/GenBank/DDBJ databases">
        <title>Nakamurella sp. N5BH11, whole genome shotgun sequence.</title>
        <authorList>
            <person name="Tuo L."/>
        </authorList>
    </citation>
    <scope>NUCLEOTIDE SEQUENCE [LARGE SCALE GENOMIC DNA]</scope>
    <source>
        <strain evidence="3 4">N5BH11</strain>
    </source>
</reference>